<proteinExistence type="predicted"/>
<evidence type="ECO:0000256" key="2">
    <source>
        <dbReference type="SAM" id="SignalP"/>
    </source>
</evidence>
<gene>
    <name evidence="3" type="ORF">KAK03_20990</name>
</gene>
<evidence type="ECO:0000313" key="4">
    <source>
        <dbReference type="Proteomes" id="UP000676246"/>
    </source>
</evidence>
<evidence type="ECO:0000313" key="3">
    <source>
        <dbReference type="EMBL" id="MBQ0932953.1"/>
    </source>
</evidence>
<keyword evidence="4" id="KW-1185">Reference proteome</keyword>
<feature type="chain" id="PRO_5036761487" evidence="2">
    <location>
        <begin position="29"/>
        <end position="187"/>
    </location>
</feature>
<keyword evidence="1" id="KW-0175">Coiled coil</keyword>
<protein>
    <submittedName>
        <fullName evidence="3">Lipocalin family protein</fullName>
    </submittedName>
</protein>
<keyword evidence="2" id="KW-0732">Signal</keyword>
<dbReference type="RefSeq" id="WP_210856657.1">
    <property type="nucleotide sequence ID" value="NZ_JAGQDD010000022.1"/>
</dbReference>
<dbReference type="Proteomes" id="UP000676246">
    <property type="component" value="Unassembled WGS sequence"/>
</dbReference>
<organism evidence="3 4">
    <name type="scientific">Ideonella alba</name>
    <dbReference type="NCBI Taxonomy" id="2824118"/>
    <lineage>
        <taxon>Bacteria</taxon>
        <taxon>Pseudomonadati</taxon>
        <taxon>Pseudomonadota</taxon>
        <taxon>Betaproteobacteria</taxon>
        <taxon>Burkholderiales</taxon>
        <taxon>Sphaerotilaceae</taxon>
        <taxon>Ideonella</taxon>
    </lineage>
</organism>
<reference evidence="3 4" key="1">
    <citation type="submission" date="2021-04" db="EMBL/GenBank/DDBJ databases">
        <title>The genome sequence of Ideonella sp. 3Y2.</title>
        <authorList>
            <person name="Liu Y."/>
        </authorList>
    </citation>
    <scope>NUCLEOTIDE SEQUENCE [LARGE SCALE GENOMIC DNA]</scope>
    <source>
        <strain evidence="3 4">3Y2</strain>
    </source>
</reference>
<accession>A0A940YCA3</accession>
<dbReference type="EMBL" id="JAGQDD010000022">
    <property type="protein sequence ID" value="MBQ0932953.1"/>
    <property type="molecule type" value="Genomic_DNA"/>
</dbReference>
<name>A0A940YCA3_9BURK</name>
<comment type="caution">
    <text evidence="3">The sequence shown here is derived from an EMBL/GenBank/DDBJ whole genome shotgun (WGS) entry which is preliminary data.</text>
</comment>
<dbReference type="AlphaFoldDB" id="A0A940YCA3"/>
<evidence type="ECO:0000256" key="1">
    <source>
        <dbReference type="SAM" id="Coils"/>
    </source>
</evidence>
<sequence>MGSVRLALWAPRCALVASLALLPFTASAASSRLQELSARVDALSAQLAQLQQQQGARQARATAVLPSDIVGTWTLKGFQSELHAGVGSWQVSSYVYNGTVEFTADGKYKLTIVESGNRLTNGGEAVSSYVNPEAVARGKWKLKGNDLTLDSGLAVKIDAGLSVMTMASANPADNTNVMLVLTKQPAP</sequence>
<feature type="signal peptide" evidence="2">
    <location>
        <begin position="1"/>
        <end position="28"/>
    </location>
</feature>
<feature type="coiled-coil region" evidence="1">
    <location>
        <begin position="26"/>
        <end position="53"/>
    </location>
</feature>